<evidence type="ECO:0008006" key="3">
    <source>
        <dbReference type="Google" id="ProtNLM"/>
    </source>
</evidence>
<accession>A0A934ISI4</accession>
<organism evidence="1 2">
    <name type="scientific">Acuticoccus mangrovi</name>
    <dbReference type="NCBI Taxonomy" id="2796142"/>
    <lineage>
        <taxon>Bacteria</taxon>
        <taxon>Pseudomonadati</taxon>
        <taxon>Pseudomonadota</taxon>
        <taxon>Alphaproteobacteria</taxon>
        <taxon>Hyphomicrobiales</taxon>
        <taxon>Amorphaceae</taxon>
        <taxon>Acuticoccus</taxon>
    </lineage>
</organism>
<dbReference type="EMBL" id="JAEKJA010000022">
    <property type="protein sequence ID" value="MBJ3777981.1"/>
    <property type="molecule type" value="Genomic_DNA"/>
</dbReference>
<gene>
    <name evidence="1" type="ORF">JCR33_19935</name>
</gene>
<dbReference type="RefSeq" id="WP_198883888.1">
    <property type="nucleotide sequence ID" value="NZ_JAEKJA010000022.1"/>
</dbReference>
<comment type="caution">
    <text evidence="1">The sequence shown here is derived from an EMBL/GenBank/DDBJ whole genome shotgun (WGS) entry which is preliminary data.</text>
</comment>
<proteinExistence type="predicted"/>
<evidence type="ECO:0000313" key="1">
    <source>
        <dbReference type="EMBL" id="MBJ3777981.1"/>
    </source>
</evidence>
<reference evidence="1" key="1">
    <citation type="submission" date="2020-12" db="EMBL/GenBank/DDBJ databases">
        <title>Bacterial taxonomy.</title>
        <authorList>
            <person name="Pan X."/>
        </authorList>
    </citation>
    <scope>NUCLEOTIDE SEQUENCE</scope>
    <source>
        <strain evidence="1">B2012</strain>
    </source>
</reference>
<dbReference type="Proteomes" id="UP000609531">
    <property type="component" value="Unassembled WGS sequence"/>
</dbReference>
<sequence length="85" mass="9289">MRNLFVRRSAPGRAGMVKGWVAERFGLSEADLLTIAELACHEPGCPPIETVVTVHGHDGGDRIWRIHKSLAEIDAGDIDALEAER</sequence>
<keyword evidence="2" id="KW-1185">Reference proteome</keyword>
<evidence type="ECO:0000313" key="2">
    <source>
        <dbReference type="Proteomes" id="UP000609531"/>
    </source>
</evidence>
<dbReference type="AlphaFoldDB" id="A0A934ISI4"/>
<protein>
    <recommendedName>
        <fullName evidence="3">Nitrate reductase</fullName>
    </recommendedName>
</protein>
<name>A0A934ISI4_9HYPH</name>